<evidence type="ECO:0000313" key="7">
    <source>
        <dbReference type="Proteomes" id="UP001497644"/>
    </source>
</evidence>
<dbReference type="GO" id="GO:0007309">
    <property type="term" value="P:oocyte axis specification"/>
    <property type="evidence" value="ECO:0007669"/>
    <property type="project" value="TreeGrafter"/>
</dbReference>
<dbReference type="Pfam" id="PF00400">
    <property type="entry name" value="WD40"/>
    <property type="match status" value="2"/>
</dbReference>
<dbReference type="InterPro" id="IPR015943">
    <property type="entry name" value="WD40/YVTN_repeat-like_dom_sf"/>
</dbReference>
<reference evidence="6" key="1">
    <citation type="submission" date="2024-04" db="EMBL/GenBank/DDBJ databases">
        <authorList>
            <consortium name="Molecular Ecology Group"/>
        </authorList>
    </citation>
    <scope>NUCLEOTIDE SEQUENCE</scope>
</reference>
<evidence type="ECO:0000256" key="4">
    <source>
        <dbReference type="ARBA" id="ARBA00022737"/>
    </source>
</evidence>
<dbReference type="InterPro" id="IPR036322">
    <property type="entry name" value="WD40_repeat_dom_sf"/>
</dbReference>
<protein>
    <recommendedName>
        <fullName evidence="8">Methylosome protein 50</fullName>
    </recommendedName>
</protein>
<evidence type="ECO:0008006" key="8">
    <source>
        <dbReference type="Google" id="ProtNLM"/>
    </source>
</evidence>
<keyword evidence="7" id="KW-1185">Reference proteome</keyword>
<dbReference type="Gene3D" id="2.130.10.10">
    <property type="entry name" value="YVTN repeat-like/Quinoprotein amine dehydrogenase"/>
    <property type="match status" value="1"/>
</dbReference>
<dbReference type="SMART" id="SM00320">
    <property type="entry name" value="WD40"/>
    <property type="match status" value="5"/>
</dbReference>
<dbReference type="PANTHER" id="PTHR46853">
    <property type="entry name" value="METHYLOSOME PROTEIN 50"/>
    <property type="match status" value="1"/>
</dbReference>
<dbReference type="PROSITE" id="PS50082">
    <property type="entry name" value="WD_REPEATS_2"/>
    <property type="match status" value="1"/>
</dbReference>
<dbReference type="PROSITE" id="PS00678">
    <property type="entry name" value="WD_REPEATS_1"/>
    <property type="match status" value="1"/>
</dbReference>
<evidence type="ECO:0000256" key="3">
    <source>
        <dbReference type="ARBA" id="ARBA00022574"/>
    </source>
</evidence>
<sequence>MENWNTPSTNGDIFRNMLFTDRPPVVNKNLQFLLIYDEHNALLGGTNMVDLYWTGTLWHYKDISDFTREKAAVTQQMSNGICDAVYLGYNKFVVVEDSGAVQITEIVQAANEQSEFQFLERACQHDDSVLTVSGFSNKRNIVTGGMDCCLKVWDIEDLVATYSYSFAHTDIITSTDVKPMCSSEFVSTSLDGESLLWDIRRAKPAHCIFKKHDCHLSAVAWNTVLDHLIAVGAADGSIALIDVRQTENPLYESVESDRGIHKLLFNPNPERKEQLACCSDATSVKVFDTYREMLPVFEDNSHSDFVRGLAWYKDDLFSCSWDGNVIKHVVFSSKDNSS</sequence>
<evidence type="ECO:0000256" key="2">
    <source>
        <dbReference type="ARBA" id="ARBA00022490"/>
    </source>
</evidence>
<dbReference type="AlphaFoldDB" id="A0AAV2NT17"/>
<evidence type="ECO:0000313" key="6">
    <source>
        <dbReference type="EMBL" id="CAL1682227.1"/>
    </source>
</evidence>
<dbReference type="GO" id="GO:0034709">
    <property type="term" value="C:methylosome"/>
    <property type="evidence" value="ECO:0007669"/>
    <property type="project" value="TreeGrafter"/>
</dbReference>
<comment type="subcellular location">
    <subcellularLocation>
        <location evidence="1">Cytoplasm</location>
    </subcellularLocation>
</comment>
<gene>
    <name evidence="6" type="ORF">LPLAT_LOCUS8083</name>
</gene>
<dbReference type="InterPro" id="IPR052139">
    <property type="entry name" value="Methylosome_Comp_WDR77"/>
</dbReference>
<evidence type="ECO:0000256" key="5">
    <source>
        <dbReference type="PROSITE-ProRule" id="PRU00221"/>
    </source>
</evidence>
<accession>A0AAV2NT17</accession>
<feature type="repeat" description="WD" evidence="5">
    <location>
        <begin position="122"/>
        <end position="163"/>
    </location>
</feature>
<keyword evidence="2" id="KW-0963">Cytoplasm</keyword>
<dbReference type="InterPro" id="IPR019775">
    <property type="entry name" value="WD40_repeat_CS"/>
</dbReference>
<keyword evidence="4" id="KW-0677">Repeat</keyword>
<keyword evidence="3 5" id="KW-0853">WD repeat</keyword>
<dbReference type="PANTHER" id="PTHR46853:SF1">
    <property type="entry name" value="METHYLOSOME PROTEIN 50"/>
    <property type="match status" value="1"/>
</dbReference>
<dbReference type="SUPFAM" id="SSF50978">
    <property type="entry name" value="WD40 repeat-like"/>
    <property type="match status" value="1"/>
</dbReference>
<proteinExistence type="predicted"/>
<organism evidence="6 7">
    <name type="scientific">Lasius platythorax</name>
    <dbReference type="NCBI Taxonomy" id="488582"/>
    <lineage>
        <taxon>Eukaryota</taxon>
        <taxon>Metazoa</taxon>
        <taxon>Ecdysozoa</taxon>
        <taxon>Arthropoda</taxon>
        <taxon>Hexapoda</taxon>
        <taxon>Insecta</taxon>
        <taxon>Pterygota</taxon>
        <taxon>Neoptera</taxon>
        <taxon>Endopterygota</taxon>
        <taxon>Hymenoptera</taxon>
        <taxon>Apocrita</taxon>
        <taxon>Aculeata</taxon>
        <taxon>Formicoidea</taxon>
        <taxon>Formicidae</taxon>
        <taxon>Formicinae</taxon>
        <taxon>Lasius</taxon>
        <taxon>Lasius</taxon>
    </lineage>
</organism>
<dbReference type="EMBL" id="OZ034826">
    <property type="protein sequence ID" value="CAL1682227.1"/>
    <property type="molecule type" value="Genomic_DNA"/>
</dbReference>
<dbReference type="InterPro" id="IPR001680">
    <property type="entry name" value="WD40_rpt"/>
</dbReference>
<evidence type="ECO:0000256" key="1">
    <source>
        <dbReference type="ARBA" id="ARBA00004496"/>
    </source>
</evidence>
<dbReference type="Proteomes" id="UP001497644">
    <property type="component" value="Chromosome 3"/>
</dbReference>
<name>A0AAV2NT17_9HYME</name>